<dbReference type="Pfam" id="PF01729">
    <property type="entry name" value="QRPTase_C"/>
    <property type="match status" value="1"/>
</dbReference>
<evidence type="ECO:0000256" key="11">
    <source>
        <dbReference type="ARBA" id="ARBA00069173"/>
    </source>
</evidence>
<dbReference type="EC" id="2.4.2.19" evidence="5"/>
<evidence type="ECO:0000256" key="2">
    <source>
        <dbReference type="ARBA" id="ARBA00004893"/>
    </source>
</evidence>
<evidence type="ECO:0000256" key="9">
    <source>
        <dbReference type="ARBA" id="ARBA00033102"/>
    </source>
</evidence>
<dbReference type="InterPro" id="IPR004393">
    <property type="entry name" value="NadC"/>
</dbReference>
<dbReference type="Gene3D" id="3.20.20.70">
    <property type="entry name" value="Aldolase class I"/>
    <property type="match status" value="1"/>
</dbReference>
<keyword evidence="8 12" id="KW-0808">Transferase</keyword>
<comment type="subunit">
    <text evidence="4">Hexamer formed by 3 homodimers.</text>
</comment>
<dbReference type="InterPro" id="IPR037128">
    <property type="entry name" value="Quinolinate_PRibosylTase_N_sf"/>
</dbReference>
<gene>
    <name evidence="15" type="primary">nadC</name>
    <name evidence="15" type="ORF">NSMM_150017</name>
</gene>
<evidence type="ECO:0000259" key="14">
    <source>
        <dbReference type="Pfam" id="PF02749"/>
    </source>
</evidence>
<dbReference type="GO" id="GO:0005737">
    <property type="term" value="C:cytoplasm"/>
    <property type="evidence" value="ECO:0007669"/>
    <property type="project" value="TreeGrafter"/>
</dbReference>
<dbReference type="PANTHER" id="PTHR32179">
    <property type="entry name" value="NICOTINATE-NUCLEOTIDE PYROPHOSPHORYLASE [CARBOXYLATING]"/>
    <property type="match status" value="1"/>
</dbReference>
<dbReference type="PANTHER" id="PTHR32179:SF3">
    <property type="entry name" value="NICOTINATE-NUCLEOTIDE PYROPHOSPHORYLASE [CARBOXYLATING]"/>
    <property type="match status" value="1"/>
</dbReference>
<proteinExistence type="inferred from homology"/>
<comment type="catalytic activity">
    <reaction evidence="10">
        <text>nicotinate beta-D-ribonucleotide + CO2 + diphosphate = quinolinate + 5-phospho-alpha-D-ribose 1-diphosphate + 2 H(+)</text>
        <dbReference type="Rhea" id="RHEA:12733"/>
        <dbReference type="ChEBI" id="CHEBI:15378"/>
        <dbReference type="ChEBI" id="CHEBI:16526"/>
        <dbReference type="ChEBI" id="CHEBI:29959"/>
        <dbReference type="ChEBI" id="CHEBI:33019"/>
        <dbReference type="ChEBI" id="CHEBI:57502"/>
        <dbReference type="ChEBI" id="CHEBI:58017"/>
        <dbReference type="EC" id="2.4.2.19"/>
    </reaction>
</comment>
<dbReference type="OrthoDB" id="9782546at2"/>
<evidence type="ECO:0000256" key="12">
    <source>
        <dbReference type="PIRNR" id="PIRNR006250"/>
    </source>
</evidence>
<protein>
    <recommendedName>
        <fullName evidence="11">Probable nicotinate-nucleotide pyrophosphorylase [carboxylating]</fullName>
        <ecNumber evidence="5">2.4.2.19</ecNumber>
    </recommendedName>
    <alternativeName>
        <fullName evidence="9">Quinolinate phosphoribosyltransferase [decarboxylating]</fullName>
    </alternativeName>
</protein>
<dbReference type="Proteomes" id="UP000198729">
    <property type="component" value="Unassembled WGS sequence"/>
</dbReference>
<feature type="domain" description="Quinolinate phosphoribosyl transferase C-terminal" evidence="13">
    <location>
        <begin position="109"/>
        <end position="278"/>
    </location>
</feature>
<evidence type="ECO:0000313" key="16">
    <source>
        <dbReference type="Proteomes" id="UP000198729"/>
    </source>
</evidence>
<sequence length="282" mass="30254">MLNSELIINQVCQALAEDIGSGDLTAALVPKEAFLNAQVVTREAIVVCGTAWFETCFQQLCPSITIDWHITDGQAASAGENLCVVRGAARPLLTAERTALNFLQTLSAVATRTRQFVAAIQGTAACIVDTRKTIPGLRTAQKYAVRCGGGTNHRTGLYDGILIKENHIIAAGGIENILRKATEIAPANVWVQIEVETTNELQQALQAGAKMILLDNFSVSDLREAVKLNQQLPAHPAILEASGNITLDNVRLVAETGVDRISVGSLTKHIQAVDLSMRFETA</sequence>
<dbReference type="RefSeq" id="WP_090283633.1">
    <property type="nucleotide sequence ID" value="NZ_FMWO01000020.1"/>
</dbReference>
<keyword evidence="6" id="KW-0662">Pyridine nucleotide biosynthesis</keyword>
<dbReference type="InterPro" id="IPR002638">
    <property type="entry name" value="Quinolinate_PRibosylTrfase_C"/>
</dbReference>
<organism evidence="15 16">
    <name type="scientific">Nitrosomonas mobilis</name>
    <dbReference type="NCBI Taxonomy" id="51642"/>
    <lineage>
        <taxon>Bacteria</taxon>
        <taxon>Pseudomonadati</taxon>
        <taxon>Pseudomonadota</taxon>
        <taxon>Betaproteobacteria</taxon>
        <taxon>Nitrosomonadales</taxon>
        <taxon>Nitrosomonadaceae</taxon>
        <taxon>Nitrosomonas</taxon>
    </lineage>
</organism>
<evidence type="ECO:0000256" key="1">
    <source>
        <dbReference type="ARBA" id="ARBA00003237"/>
    </source>
</evidence>
<evidence type="ECO:0000256" key="8">
    <source>
        <dbReference type="ARBA" id="ARBA00022679"/>
    </source>
</evidence>
<keyword evidence="16" id="KW-1185">Reference proteome</keyword>
<dbReference type="SUPFAM" id="SSF54675">
    <property type="entry name" value="Nicotinate/Quinolinate PRTase N-terminal domain-like"/>
    <property type="match status" value="1"/>
</dbReference>
<dbReference type="GO" id="GO:0009435">
    <property type="term" value="P:NAD+ biosynthetic process"/>
    <property type="evidence" value="ECO:0007669"/>
    <property type="project" value="UniProtKB-UniPathway"/>
</dbReference>
<dbReference type="InterPro" id="IPR036068">
    <property type="entry name" value="Nicotinate_pribotase-like_C"/>
</dbReference>
<reference evidence="15 16" key="1">
    <citation type="submission" date="2016-10" db="EMBL/GenBank/DDBJ databases">
        <authorList>
            <person name="de Groot N.N."/>
        </authorList>
    </citation>
    <scope>NUCLEOTIDE SEQUENCE [LARGE SCALE GENOMIC DNA]</scope>
    <source>
        <strain evidence="15">1</strain>
    </source>
</reference>
<dbReference type="InterPro" id="IPR027277">
    <property type="entry name" value="NadC/ModD"/>
</dbReference>
<dbReference type="GO" id="GO:0004514">
    <property type="term" value="F:nicotinate-nucleotide diphosphorylase (carboxylating) activity"/>
    <property type="evidence" value="ECO:0007669"/>
    <property type="project" value="UniProtKB-EC"/>
</dbReference>
<dbReference type="InterPro" id="IPR013785">
    <property type="entry name" value="Aldolase_TIM"/>
</dbReference>
<dbReference type="GO" id="GO:0034213">
    <property type="term" value="P:quinolinate catabolic process"/>
    <property type="evidence" value="ECO:0007669"/>
    <property type="project" value="TreeGrafter"/>
</dbReference>
<dbReference type="PIRSF" id="PIRSF006250">
    <property type="entry name" value="NadC_ModD"/>
    <property type="match status" value="1"/>
</dbReference>
<comment type="pathway">
    <text evidence="2">Cofactor biosynthesis; NAD(+) biosynthesis; nicotinate D-ribonucleotide from quinolinate: step 1/1.</text>
</comment>
<dbReference type="Pfam" id="PF02749">
    <property type="entry name" value="QRPTase_N"/>
    <property type="match status" value="1"/>
</dbReference>
<comment type="similarity">
    <text evidence="3 12">Belongs to the NadC/ModD family.</text>
</comment>
<evidence type="ECO:0000313" key="15">
    <source>
        <dbReference type="EMBL" id="SCZ84279.1"/>
    </source>
</evidence>
<evidence type="ECO:0000256" key="10">
    <source>
        <dbReference type="ARBA" id="ARBA00047445"/>
    </source>
</evidence>
<keyword evidence="7 12" id="KW-0328">Glycosyltransferase</keyword>
<evidence type="ECO:0000256" key="6">
    <source>
        <dbReference type="ARBA" id="ARBA00022642"/>
    </source>
</evidence>
<evidence type="ECO:0000256" key="3">
    <source>
        <dbReference type="ARBA" id="ARBA00009400"/>
    </source>
</evidence>
<dbReference type="FunFam" id="3.20.20.70:FF:000030">
    <property type="entry name" value="Nicotinate-nucleotide pyrophosphorylase, carboxylating"/>
    <property type="match status" value="1"/>
</dbReference>
<evidence type="ECO:0000256" key="7">
    <source>
        <dbReference type="ARBA" id="ARBA00022676"/>
    </source>
</evidence>
<dbReference type="UniPathway" id="UPA00253">
    <property type="reaction ID" value="UER00331"/>
</dbReference>
<dbReference type="STRING" id="51642.NSMM_150017"/>
<feature type="domain" description="Quinolinate phosphoribosyl transferase N-terminal" evidence="14">
    <location>
        <begin position="24"/>
        <end position="107"/>
    </location>
</feature>
<evidence type="ECO:0000256" key="5">
    <source>
        <dbReference type="ARBA" id="ARBA00011944"/>
    </source>
</evidence>
<dbReference type="FunFam" id="3.90.1170.20:FF:000001">
    <property type="entry name" value="Nicotinate-nucleotide diphosphorylase (Carboxylating)"/>
    <property type="match status" value="1"/>
</dbReference>
<dbReference type="SUPFAM" id="SSF51690">
    <property type="entry name" value="Nicotinate/Quinolinate PRTase C-terminal domain-like"/>
    <property type="match status" value="1"/>
</dbReference>
<dbReference type="EMBL" id="FMWO01000020">
    <property type="protein sequence ID" value="SCZ84279.1"/>
    <property type="molecule type" value="Genomic_DNA"/>
</dbReference>
<dbReference type="CDD" id="cd01572">
    <property type="entry name" value="QPRTase"/>
    <property type="match status" value="1"/>
</dbReference>
<evidence type="ECO:0000259" key="13">
    <source>
        <dbReference type="Pfam" id="PF01729"/>
    </source>
</evidence>
<accession>A0A1G5SCX2</accession>
<comment type="function">
    <text evidence="1">Involved in the catabolism of quinolinic acid (QA).</text>
</comment>
<dbReference type="NCBIfam" id="TIGR00078">
    <property type="entry name" value="nadC"/>
    <property type="match status" value="1"/>
</dbReference>
<dbReference type="AlphaFoldDB" id="A0A1G5SCX2"/>
<dbReference type="InterPro" id="IPR022412">
    <property type="entry name" value="Quinolinate_PRibosylTrfase_N"/>
</dbReference>
<evidence type="ECO:0000256" key="4">
    <source>
        <dbReference type="ARBA" id="ARBA00011218"/>
    </source>
</evidence>
<dbReference type="Gene3D" id="3.90.1170.20">
    <property type="entry name" value="Quinolinate phosphoribosyl transferase, N-terminal domain"/>
    <property type="match status" value="1"/>
</dbReference>
<name>A0A1G5SCX2_9PROT</name>